<feature type="domain" description="Schlafen AlbA-2" evidence="1">
    <location>
        <begin position="18"/>
        <end position="134"/>
    </location>
</feature>
<comment type="caution">
    <text evidence="2">The sequence shown here is derived from an EMBL/GenBank/DDBJ whole genome shotgun (WGS) entry which is preliminary data.</text>
</comment>
<keyword evidence="2" id="KW-0378">Hydrolase</keyword>
<dbReference type="InterPro" id="IPR036390">
    <property type="entry name" value="WH_DNA-bd_sf"/>
</dbReference>
<name>A0A087E3B9_9BIFI</name>
<dbReference type="Pfam" id="PF04326">
    <property type="entry name" value="SLFN_AlbA_2"/>
    <property type="match status" value="1"/>
</dbReference>
<evidence type="ECO:0000259" key="1">
    <source>
        <dbReference type="Pfam" id="PF04326"/>
    </source>
</evidence>
<dbReference type="GO" id="GO:0016787">
    <property type="term" value="F:hydrolase activity"/>
    <property type="evidence" value="ECO:0007669"/>
    <property type="project" value="UniProtKB-KW"/>
</dbReference>
<dbReference type="RefSeq" id="WP_033521233.1">
    <property type="nucleotide sequence ID" value="NZ_JGZT01000007.1"/>
</dbReference>
<dbReference type="Gene3D" id="3.30.565.60">
    <property type="match status" value="1"/>
</dbReference>
<protein>
    <submittedName>
        <fullName evidence="2">Divergent AAA domain protein</fullName>
        <ecNumber evidence="2">3.6.4.12</ecNumber>
    </submittedName>
</protein>
<reference evidence="2 3" key="1">
    <citation type="submission" date="2014-03" db="EMBL/GenBank/DDBJ databases">
        <title>Genomics of Bifidobacteria.</title>
        <authorList>
            <person name="Ventura M."/>
            <person name="Milani C."/>
            <person name="Lugli G.A."/>
        </authorList>
    </citation>
    <scope>NUCLEOTIDE SEQUENCE [LARGE SCALE GENOMIC DNA]</scope>
    <source>
        <strain evidence="2 3">LMG 21395</strain>
    </source>
</reference>
<dbReference type="InterPro" id="IPR038461">
    <property type="entry name" value="Schlafen_AlbA_2_dom_sf"/>
</dbReference>
<evidence type="ECO:0000313" key="3">
    <source>
        <dbReference type="Proteomes" id="UP000029003"/>
    </source>
</evidence>
<dbReference type="EMBL" id="JGZT01000007">
    <property type="protein sequence ID" value="KFJ02270.1"/>
    <property type="molecule type" value="Genomic_DNA"/>
</dbReference>
<dbReference type="Proteomes" id="UP000029003">
    <property type="component" value="Unassembled WGS sequence"/>
</dbReference>
<dbReference type="SUPFAM" id="SSF46785">
    <property type="entry name" value="Winged helix' DNA-binding domain"/>
    <property type="match status" value="1"/>
</dbReference>
<dbReference type="OrthoDB" id="9805115at2"/>
<dbReference type="InterPro" id="IPR038475">
    <property type="entry name" value="RecG_C_sf"/>
</dbReference>
<dbReference type="GO" id="GO:0003678">
    <property type="term" value="F:DNA helicase activity"/>
    <property type="evidence" value="ECO:0007669"/>
    <property type="project" value="UniProtKB-EC"/>
</dbReference>
<dbReference type="InterPro" id="IPR007421">
    <property type="entry name" value="Schlafen_AlbA_2_dom"/>
</dbReference>
<dbReference type="PANTHER" id="PTHR30595:SF6">
    <property type="entry name" value="SCHLAFEN ALBA-2 DOMAIN-CONTAINING PROTEIN"/>
    <property type="match status" value="1"/>
</dbReference>
<proteinExistence type="predicted"/>
<dbReference type="Gene3D" id="3.30.950.30">
    <property type="entry name" value="Schlafen, AAA domain"/>
    <property type="match status" value="1"/>
</dbReference>
<accession>A0A087E3B9</accession>
<dbReference type="Pfam" id="PF13749">
    <property type="entry name" value="HATPase_c_4"/>
    <property type="match status" value="1"/>
</dbReference>
<gene>
    <name evidence="2" type="ORF">THER5_0444</name>
</gene>
<dbReference type="AlphaFoldDB" id="A0A087E3B9"/>
<evidence type="ECO:0000313" key="2">
    <source>
        <dbReference type="EMBL" id="KFJ02270.1"/>
    </source>
</evidence>
<dbReference type="PANTHER" id="PTHR30595">
    <property type="entry name" value="GLPR-RELATED TRANSCRIPTIONAL REPRESSOR"/>
    <property type="match status" value="1"/>
</dbReference>
<dbReference type="EC" id="3.6.4.12" evidence="2"/>
<sequence>MQLPLNDNNPTLFTTEKESQYFDRKSARIAPKDTIRHICAFANASGGKLVIGIEDHGSITGFKGTGAHDIEEFEQAALVGCDPVPEVHPVRIPVINEQGKSDNILVLEIAPSSGHVISRRSDKAVFLRQKDSSVVLDRDQVLALEYDKNQRRFEDEVETRSSINDVDLAVMARYKTELGTSASDEQILRSRGFLHDGHLTNAGVLLFSENPTKFMPWARVRVIRFDGNKMETGRRLNIVKDRTFDGPLPKTIEDAQQFISSQLREFQYLGDDGKFKVIPEYPEFAWFEGLVNAVTHRDYAMSGDYIRVMMYDDRLEITSPGKLPNIVTLQNMKYTRWSRNPTIARTLVEFGWVRELNEGVQRIYDEMADFFLREPTFSEPNGSSVQLTLENSATSRVLRREDLIASDFDKETLNNLSEYELATLQYVYGKGKVTAKELAKHLGRSVKISRPTLKSLVKKEILDWHGNSPHDPSQYYSLHQLE</sequence>
<organism evidence="2 3">
    <name type="scientific">Bifidobacterium thermacidophilum subsp. thermacidophilum</name>
    <dbReference type="NCBI Taxonomy" id="79262"/>
    <lineage>
        <taxon>Bacteria</taxon>
        <taxon>Bacillati</taxon>
        <taxon>Actinomycetota</taxon>
        <taxon>Actinomycetes</taxon>
        <taxon>Bifidobacteriales</taxon>
        <taxon>Bifidobacteriaceae</taxon>
        <taxon>Bifidobacterium</taxon>
    </lineage>
</organism>